<sequence>MNLEQQKELQLMVRQQHSRLQFLKEQNEQNLLNSKLKDTFIENLQQKVDEYKQKLSNQTLQLEQQQLIVQKYNIIEPNTLLLNEKFQNLQAMCKQMQQQHNDKLLSQFDIINQLQAQTKQQETSSCQQQQYYEKQIQNALKQPQNRQLIEIEQKYDKLNVNSQKLILLNNELTQKIEQKELELNKHKKLLHQFATQAEQMQNWQVIYQQVNTNLFNQIQQLENITSTQEEQIFNIQNELKEQIEQSHSKSQAMKFMKNALQQLNMNKNSYQNVIDELKDVTINQRTQQSKFNTIIAQQNSIYSQQNEKLEKTTENAIYQNLLKQQQILDMHQKQLQVEAQQFQQNKQLTKDKLAADQRVLQIQQLQDEQNAEISTYINNLLEINNQLNIQSENQQQLINEMQTKLNELLKFKNDIINLPKTENGTLTNENAETDKIKIQNELYLKNESNSRFEEQTKTIFQLQDKISNLKSQIIAQKREVLTTNKNKSKHFGEEEDEFEIEFNIKNSNEEVNVVQEDILTKQDNNSLELSNQQQMKSLQIEESSPLRESAMTQISSIINGPVDANKVFDLSSSESPTKIAQHAEQQIQPQQIAVLDNKIQNAIVQPVQTEINKDQQQKLEQQANDPSSKHEQSTSKDHSDSLGPEVELQKPIPPPQPKVLKIIQKSALPMIPESVSQQPMQPVSKPKLSIKPLIKAPIIPSTVNQQPQQENDSNQVNQQPLQQQSVQSQLIPETQLLSQPQPLKEQPQRQNLDSTQSQHAQQAQPQQHVLAPERPNLDQTPPQPSIDLLSGDAFQNMTQLDPNASILNENEKQIVHAESLMSMYEISFVEREPKVNQIENSFKIKPENSFKQSVKNDSVNKTGMEQIMHVESFVSMYKMDNEGNVKEDERKKAEEEMFM</sequence>
<feature type="region of interest" description="Disordered" evidence="2">
    <location>
        <begin position="611"/>
        <end position="656"/>
    </location>
</feature>
<evidence type="ECO:0000256" key="2">
    <source>
        <dbReference type="SAM" id="MobiDB-lite"/>
    </source>
</evidence>
<feature type="compositionally biased region" description="Polar residues" evidence="2">
    <location>
        <begin position="703"/>
        <end position="713"/>
    </location>
</feature>
<accession>A0ABP1K187</accession>
<feature type="compositionally biased region" description="Basic and acidic residues" evidence="2">
    <location>
        <begin position="627"/>
        <end position="640"/>
    </location>
</feature>
<evidence type="ECO:0000313" key="3">
    <source>
        <dbReference type="EMBL" id="CAL6051268.1"/>
    </source>
</evidence>
<gene>
    <name evidence="3" type="ORF">HINF_LOCUS44289</name>
</gene>
<comment type="caution">
    <text evidence="3">The sequence shown here is derived from an EMBL/GenBank/DDBJ whole genome shotgun (WGS) entry which is preliminary data.</text>
</comment>
<evidence type="ECO:0000313" key="4">
    <source>
        <dbReference type="Proteomes" id="UP001642409"/>
    </source>
</evidence>
<feature type="coiled-coil region" evidence="1">
    <location>
        <begin position="452"/>
        <end position="479"/>
    </location>
</feature>
<dbReference type="Proteomes" id="UP001642409">
    <property type="component" value="Unassembled WGS sequence"/>
</dbReference>
<feature type="coiled-coil region" evidence="1">
    <location>
        <begin position="377"/>
        <end position="404"/>
    </location>
</feature>
<keyword evidence="1" id="KW-0175">Coiled coil</keyword>
<proteinExistence type="predicted"/>
<feature type="compositionally biased region" description="Low complexity" evidence="2">
    <location>
        <begin position="714"/>
        <end position="728"/>
    </location>
</feature>
<reference evidence="3 4" key="1">
    <citation type="submission" date="2024-07" db="EMBL/GenBank/DDBJ databases">
        <authorList>
            <person name="Akdeniz Z."/>
        </authorList>
    </citation>
    <scope>NUCLEOTIDE SEQUENCE [LARGE SCALE GENOMIC DNA]</scope>
</reference>
<feature type="coiled-coil region" evidence="1">
    <location>
        <begin position="41"/>
        <end position="68"/>
    </location>
</feature>
<feature type="compositionally biased region" description="Low complexity" evidence="2">
    <location>
        <begin position="756"/>
        <end position="768"/>
    </location>
</feature>
<protein>
    <submittedName>
        <fullName evidence="3">Hypothetical_protein</fullName>
    </submittedName>
</protein>
<dbReference type="EMBL" id="CAXDID020000187">
    <property type="protein sequence ID" value="CAL6051268.1"/>
    <property type="molecule type" value="Genomic_DNA"/>
</dbReference>
<keyword evidence="4" id="KW-1185">Reference proteome</keyword>
<feature type="coiled-coil region" evidence="1">
    <location>
        <begin position="162"/>
        <end position="280"/>
    </location>
</feature>
<name>A0ABP1K187_9EUKA</name>
<feature type="region of interest" description="Disordered" evidence="2">
    <location>
        <begin position="703"/>
        <end position="728"/>
    </location>
</feature>
<organism evidence="3 4">
    <name type="scientific">Hexamita inflata</name>
    <dbReference type="NCBI Taxonomy" id="28002"/>
    <lineage>
        <taxon>Eukaryota</taxon>
        <taxon>Metamonada</taxon>
        <taxon>Diplomonadida</taxon>
        <taxon>Hexamitidae</taxon>
        <taxon>Hexamitinae</taxon>
        <taxon>Hexamita</taxon>
    </lineage>
</organism>
<feature type="region of interest" description="Disordered" evidence="2">
    <location>
        <begin position="740"/>
        <end position="768"/>
    </location>
</feature>
<evidence type="ECO:0000256" key="1">
    <source>
        <dbReference type="SAM" id="Coils"/>
    </source>
</evidence>